<keyword evidence="3 6" id="KW-0564">Palmitate</keyword>
<feature type="domain" description="Outer membrane protein assembly factor BamE" evidence="7">
    <location>
        <begin position="36"/>
        <end position="104"/>
    </location>
</feature>
<dbReference type="GO" id="GO:0043165">
    <property type="term" value="P:Gram-negative-bacterium-type cell outer membrane assembly"/>
    <property type="evidence" value="ECO:0007669"/>
    <property type="project" value="UniProtKB-UniRule"/>
</dbReference>
<organism evidence="8 9">
    <name type="scientific">Dickeya fangzhongdai</name>
    <dbReference type="NCBI Taxonomy" id="1778540"/>
    <lineage>
        <taxon>Bacteria</taxon>
        <taxon>Pseudomonadati</taxon>
        <taxon>Pseudomonadota</taxon>
        <taxon>Gammaproteobacteria</taxon>
        <taxon>Enterobacterales</taxon>
        <taxon>Pectobacteriaceae</taxon>
        <taxon>Dickeya</taxon>
    </lineage>
</organism>
<accession>A0A2K8QIL3</accession>
<dbReference type="GO" id="GO:0030674">
    <property type="term" value="F:protein-macromolecule adaptor activity"/>
    <property type="evidence" value="ECO:0007669"/>
    <property type="project" value="TreeGrafter"/>
</dbReference>
<dbReference type="InterPro" id="IPR037873">
    <property type="entry name" value="BamE-like"/>
</dbReference>
<dbReference type="HAMAP" id="MF_00925">
    <property type="entry name" value="OM_assembly_BamE"/>
    <property type="match status" value="1"/>
</dbReference>
<dbReference type="PANTHER" id="PTHR37482">
    <property type="entry name" value="OUTER MEMBRANE PROTEIN ASSEMBLY FACTOR BAME"/>
    <property type="match status" value="1"/>
</dbReference>
<evidence type="ECO:0000256" key="2">
    <source>
        <dbReference type="ARBA" id="ARBA00023136"/>
    </source>
</evidence>
<keyword evidence="4 6" id="KW-0998">Cell outer membrane</keyword>
<keyword evidence="2 6" id="KW-0472">Membrane</keyword>
<dbReference type="Gene3D" id="3.30.1450.10">
    <property type="match status" value="1"/>
</dbReference>
<dbReference type="InterPro" id="IPR007450">
    <property type="entry name" value="BamE_dom"/>
</dbReference>
<dbReference type="Proteomes" id="UP000231901">
    <property type="component" value="Chromosome"/>
</dbReference>
<dbReference type="NCBIfam" id="NF008585">
    <property type="entry name" value="PRK11548.1"/>
    <property type="match status" value="1"/>
</dbReference>
<evidence type="ECO:0000313" key="9">
    <source>
        <dbReference type="Proteomes" id="UP000231901"/>
    </source>
</evidence>
<dbReference type="EMBL" id="CP025003">
    <property type="protein sequence ID" value="ATZ93282.1"/>
    <property type="molecule type" value="Genomic_DNA"/>
</dbReference>
<dbReference type="PROSITE" id="PS51257">
    <property type="entry name" value="PROKAR_LIPOPROTEIN"/>
    <property type="match status" value="1"/>
</dbReference>
<comment type="function">
    <text evidence="6">Part of the outer membrane protein assembly complex, which is involved in assembly and insertion of beta-barrel proteins into the outer membrane.</text>
</comment>
<name>A0A2K8QIL3_9GAMM</name>
<dbReference type="FunFam" id="3.30.1450.10:FF:000001">
    <property type="entry name" value="Outer membrane protein assembly factor BamE"/>
    <property type="match status" value="1"/>
</dbReference>
<evidence type="ECO:0000259" key="7">
    <source>
        <dbReference type="Pfam" id="PF04355"/>
    </source>
</evidence>
<sequence>MRCKTLTVVAAVVVVMLTAGCSTLERIVYRPDINQGNYLAPADVAKIRNGMTKQQVIYTLGTPMLQDPFGSDTWYYVFRQQPGHEAVKQQTLTLTFNSQGELANVDNKPTLQTQ</sequence>
<dbReference type="GO" id="GO:0051205">
    <property type="term" value="P:protein insertion into membrane"/>
    <property type="evidence" value="ECO:0007669"/>
    <property type="project" value="UniProtKB-UniRule"/>
</dbReference>
<gene>
    <name evidence="6" type="primary">bamE</name>
    <name evidence="8" type="ORF">CVE23_04415</name>
</gene>
<dbReference type="GO" id="GO:1990063">
    <property type="term" value="C:Bam protein complex"/>
    <property type="evidence" value="ECO:0007669"/>
    <property type="project" value="TreeGrafter"/>
</dbReference>
<comment type="subunit">
    <text evidence="6">Part of the Bam complex, which is composed of the outer membrane protein BamA, and four lipoproteins BamB, BamC, BamD and BamE.</text>
</comment>
<dbReference type="RefSeq" id="WP_038917942.1">
    <property type="nucleotide sequence ID" value="NZ_BMJF01000004.1"/>
</dbReference>
<keyword evidence="9" id="KW-1185">Reference proteome</keyword>
<dbReference type="KEGG" id="dfn:CVE23_04415"/>
<dbReference type="Pfam" id="PF04355">
    <property type="entry name" value="BamE"/>
    <property type="match status" value="1"/>
</dbReference>
<proteinExistence type="inferred from homology"/>
<evidence type="ECO:0000256" key="3">
    <source>
        <dbReference type="ARBA" id="ARBA00023139"/>
    </source>
</evidence>
<reference evidence="9" key="1">
    <citation type="journal article" date="2018" name="Genome Announc.">
        <title>Complete genome sequence of a Dickeya fangzhongdai type strain causing bleeding canker of pear tree trunks.</title>
        <authorList>
            <person name="Zhao Y."/>
            <person name="Tian Y."/>
            <person name="Li X."/>
            <person name="Hu B."/>
        </authorList>
    </citation>
    <scope>NUCLEOTIDE SEQUENCE [LARGE SCALE GENOMIC DNA]</scope>
    <source>
        <strain evidence="9">DSM 101947</strain>
    </source>
</reference>
<dbReference type="OrthoDB" id="9808250at2"/>
<evidence type="ECO:0000256" key="1">
    <source>
        <dbReference type="ARBA" id="ARBA00022729"/>
    </source>
</evidence>
<keyword evidence="1 6" id="KW-0732">Signal</keyword>
<evidence type="ECO:0000256" key="6">
    <source>
        <dbReference type="HAMAP-Rule" id="MF_00925"/>
    </source>
</evidence>
<dbReference type="InterPro" id="IPR026592">
    <property type="entry name" value="BamE"/>
</dbReference>
<keyword evidence="5 6" id="KW-0449">Lipoprotein</keyword>
<comment type="subcellular location">
    <subcellularLocation>
        <location evidence="6">Cell outer membrane</location>
        <topology evidence="6">Lipid-anchor</topology>
    </subcellularLocation>
</comment>
<evidence type="ECO:0000256" key="5">
    <source>
        <dbReference type="ARBA" id="ARBA00023288"/>
    </source>
</evidence>
<evidence type="ECO:0000256" key="4">
    <source>
        <dbReference type="ARBA" id="ARBA00023237"/>
    </source>
</evidence>
<protein>
    <recommendedName>
        <fullName evidence="6">Outer membrane protein assembly factor BamE</fullName>
    </recommendedName>
</protein>
<comment type="similarity">
    <text evidence="6">Belongs to the BamE family.</text>
</comment>
<dbReference type="PANTHER" id="PTHR37482:SF1">
    <property type="entry name" value="OUTER MEMBRANE PROTEIN ASSEMBLY FACTOR BAME"/>
    <property type="match status" value="1"/>
</dbReference>
<dbReference type="AlphaFoldDB" id="A0A2K8QIL3"/>
<dbReference type="GeneID" id="66563585"/>
<evidence type="ECO:0000313" key="8">
    <source>
        <dbReference type="EMBL" id="ATZ93282.1"/>
    </source>
</evidence>